<dbReference type="RefSeq" id="WP_408128267.1">
    <property type="nucleotide sequence ID" value="NZ_JAQQDH010000002.1"/>
</dbReference>
<proteinExistence type="predicted"/>
<feature type="region of interest" description="Disordered" evidence="1">
    <location>
        <begin position="178"/>
        <end position="221"/>
    </location>
</feature>
<keyword evidence="3" id="KW-1185">Reference proteome</keyword>
<name>A0ABW9BWJ5_9BURK</name>
<dbReference type="Proteomes" id="UP001629288">
    <property type="component" value="Unassembled WGS sequence"/>
</dbReference>
<accession>A0ABW9BWJ5</accession>
<evidence type="ECO:0000313" key="3">
    <source>
        <dbReference type="Proteomes" id="UP001629288"/>
    </source>
</evidence>
<dbReference type="EMBL" id="JAQQDH010000002">
    <property type="protein sequence ID" value="MFM0443646.1"/>
    <property type="molecule type" value="Genomic_DNA"/>
</dbReference>
<gene>
    <name evidence="2" type="ORF">PQR00_08595</name>
</gene>
<comment type="caution">
    <text evidence="2">The sequence shown here is derived from an EMBL/GenBank/DDBJ whole genome shotgun (WGS) entry which is preliminary data.</text>
</comment>
<protein>
    <submittedName>
        <fullName evidence="2">Uncharacterized protein</fullName>
    </submittedName>
</protein>
<feature type="compositionally biased region" description="Basic residues" evidence="1">
    <location>
        <begin position="210"/>
        <end position="221"/>
    </location>
</feature>
<organism evidence="2 3">
    <name type="scientific">Paraburkholderia strydomiana</name>
    <dbReference type="NCBI Taxonomy" id="1245417"/>
    <lineage>
        <taxon>Bacteria</taxon>
        <taxon>Pseudomonadati</taxon>
        <taxon>Pseudomonadota</taxon>
        <taxon>Betaproteobacteria</taxon>
        <taxon>Burkholderiales</taxon>
        <taxon>Burkholderiaceae</taxon>
        <taxon>Paraburkholderia</taxon>
    </lineage>
</organism>
<sequence length="221" mass="24788">MLITVERDGLVQQHTPQLKELAEQLGMTREAVRATLHIAGHNDVPSERWSDTLIAIAIQYRAMHQALAGNEAATPELRQQAIAALDVGAFDDATQAVFRRCDPQLACRKPGIERVRTRPLLADLDDHLDRPFMADCVKSRTSAYEHSGSQRLLQPTDRFGEGQLTEMGRKYALTTVRSRATRSRGRFPAMKLQSGLTQPDPYRPVSLSQAKRRVRRKSGHP</sequence>
<reference evidence="2 3" key="1">
    <citation type="journal article" date="2024" name="Chem. Sci.">
        <title>Discovery of megapolipeptins by genome mining of a Burkholderiales bacteria collection.</title>
        <authorList>
            <person name="Paulo B.S."/>
            <person name="Recchia M.J.J."/>
            <person name="Lee S."/>
            <person name="Fergusson C.H."/>
            <person name="Romanowski S.B."/>
            <person name="Hernandez A."/>
            <person name="Krull N."/>
            <person name="Liu D.Y."/>
            <person name="Cavanagh H."/>
            <person name="Bos A."/>
            <person name="Gray C.A."/>
            <person name="Murphy B.T."/>
            <person name="Linington R.G."/>
            <person name="Eustaquio A.S."/>
        </authorList>
    </citation>
    <scope>NUCLEOTIDE SEQUENCE [LARGE SCALE GENOMIC DNA]</scope>
    <source>
        <strain evidence="2 3">RL17-379-BIB-C</strain>
    </source>
</reference>
<evidence type="ECO:0000256" key="1">
    <source>
        <dbReference type="SAM" id="MobiDB-lite"/>
    </source>
</evidence>
<evidence type="ECO:0000313" key="2">
    <source>
        <dbReference type="EMBL" id="MFM0443646.1"/>
    </source>
</evidence>